<dbReference type="EMBL" id="PP511505">
    <property type="protein sequence ID" value="XCD04780.1"/>
    <property type="molecule type" value="Genomic_DNA"/>
</dbReference>
<sequence>MCVRPQRAFAVSHKANGYPEYKLFDNETKCVIILDNGKYKPLKVMPTFEERSVSGRVITDYIDVPCGKCVECRLARAKEWSNRCLMELPYHKFNQFLTLTYDDEHIPFVNYEGVAYPTLVKRDVQLFMKRLRKNTGQKFRYFGSGEYGSKSGRPHYHLILFGLELNDLESFGSRNGNKYYISETIMKAWHFKGHCIIGQVNEKSVSYVARYTMKKMGDTNEKLLIEKGIQPTYAMMSRNPGIGRQFYDDMVKDGKIREAISSGRIPIELSDGGVIVSPPRYFKNLYNSVDSDFIDVVRSYSIAVSRMKPLEHTDLEEDEYLKLRARSVENRVNRLKRPL</sequence>
<name>A0AAU8AXU4_9VIRU</name>
<proteinExistence type="predicted"/>
<dbReference type="Pfam" id="PF23343">
    <property type="entry name" value="REP_ORF2-G2P"/>
    <property type="match status" value="1"/>
</dbReference>
<dbReference type="InterPro" id="IPR056906">
    <property type="entry name" value="ORF2/G2P_dom"/>
</dbReference>
<feature type="domain" description="Replication-associated protein ORF2/G2P" evidence="1">
    <location>
        <begin position="95"/>
        <end position="215"/>
    </location>
</feature>
<evidence type="ECO:0000313" key="2">
    <source>
        <dbReference type="EMBL" id="XCD04780.1"/>
    </source>
</evidence>
<evidence type="ECO:0000259" key="1">
    <source>
        <dbReference type="Pfam" id="PF23343"/>
    </source>
</evidence>
<accession>A0AAU8AXU4</accession>
<organism evidence="2">
    <name type="scientific">Dulem virus 144</name>
    <dbReference type="NCBI Taxonomy" id="3145621"/>
    <lineage>
        <taxon>Viruses</taxon>
        <taxon>Monodnaviria</taxon>
        <taxon>Sangervirae</taxon>
        <taxon>Phixviricota</taxon>
        <taxon>Malgrandaviricetes</taxon>
        <taxon>Petitvirales</taxon>
        <taxon>Microviridae</taxon>
        <taxon>Microvirus</taxon>
    </lineage>
</organism>
<reference evidence="2" key="1">
    <citation type="submission" date="2024-03" db="EMBL/GenBank/DDBJ databases">
        <title>Diverse circular DNA viruses in blood, oral, and fecal samples of captive lemurs.</title>
        <authorList>
            <person name="Paietta E.N."/>
            <person name="Kraberger S."/>
            <person name="Lund M.C."/>
            <person name="Custer J.M."/>
            <person name="Vargas K.M."/>
            <person name="Ehmke E.E."/>
            <person name="Yoder A.D."/>
            <person name="Varsani A."/>
        </authorList>
    </citation>
    <scope>NUCLEOTIDE SEQUENCE</scope>
    <source>
        <strain evidence="2">Duke_24FF_1165</strain>
    </source>
</reference>
<protein>
    <submittedName>
        <fullName evidence="2">Replication initiator protein</fullName>
    </submittedName>
</protein>